<reference evidence="2 3" key="1">
    <citation type="submission" date="2021-06" db="EMBL/GenBank/DDBJ databases">
        <title>Caerostris extrusa draft genome.</title>
        <authorList>
            <person name="Kono N."/>
            <person name="Arakawa K."/>
        </authorList>
    </citation>
    <scope>NUCLEOTIDE SEQUENCE [LARGE SCALE GENOMIC DNA]</scope>
</reference>
<evidence type="ECO:0000313" key="2">
    <source>
        <dbReference type="EMBL" id="GIX67389.1"/>
    </source>
</evidence>
<sequence length="84" mass="9880">MLLRIVENIISIWFALFCDLICLAGVQDRSLFRLFGGGEEFCSALWDLGSYSHMGGDWRRIRFSDVLRYYFRIWSAVSNSFRND</sequence>
<evidence type="ECO:0000256" key="1">
    <source>
        <dbReference type="SAM" id="Phobius"/>
    </source>
</evidence>
<keyword evidence="1" id="KW-0472">Membrane</keyword>
<keyword evidence="1" id="KW-0812">Transmembrane</keyword>
<accession>A0AAV4M4T4</accession>
<protein>
    <recommendedName>
        <fullName evidence="4">Secreted protein</fullName>
    </recommendedName>
</protein>
<keyword evidence="1" id="KW-1133">Transmembrane helix</keyword>
<dbReference type="EMBL" id="BPLR01001873">
    <property type="protein sequence ID" value="GIX67389.1"/>
    <property type="molecule type" value="Genomic_DNA"/>
</dbReference>
<comment type="caution">
    <text evidence="2">The sequence shown here is derived from an EMBL/GenBank/DDBJ whole genome shotgun (WGS) entry which is preliminary data.</text>
</comment>
<evidence type="ECO:0008006" key="4">
    <source>
        <dbReference type="Google" id="ProtNLM"/>
    </source>
</evidence>
<feature type="transmembrane region" description="Helical" evidence="1">
    <location>
        <begin position="6"/>
        <end position="26"/>
    </location>
</feature>
<keyword evidence="3" id="KW-1185">Reference proteome</keyword>
<dbReference type="Proteomes" id="UP001054945">
    <property type="component" value="Unassembled WGS sequence"/>
</dbReference>
<organism evidence="2 3">
    <name type="scientific">Caerostris extrusa</name>
    <name type="common">Bark spider</name>
    <name type="synonym">Caerostris bankana</name>
    <dbReference type="NCBI Taxonomy" id="172846"/>
    <lineage>
        <taxon>Eukaryota</taxon>
        <taxon>Metazoa</taxon>
        <taxon>Ecdysozoa</taxon>
        <taxon>Arthropoda</taxon>
        <taxon>Chelicerata</taxon>
        <taxon>Arachnida</taxon>
        <taxon>Araneae</taxon>
        <taxon>Araneomorphae</taxon>
        <taxon>Entelegynae</taxon>
        <taxon>Araneoidea</taxon>
        <taxon>Araneidae</taxon>
        <taxon>Caerostris</taxon>
    </lineage>
</organism>
<evidence type="ECO:0000313" key="3">
    <source>
        <dbReference type="Proteomes" id="UP001054945"/>
    </source>
</evidence>
<dbReference type="AlphaFoldDB" id="A0AAV4M4T4"/>
<name>A0AAV4M4T4_CAEEX</name>
<gene>
    <name evidence="2" type="ORF">CEXT_76531</name>
</gene>
<proteinExistence type="predicted"/>